<protein>
    <submittedName>
        <fullName evidence="8">Hemolysin III family protein</fullName>
    </submittedName>
</protein>
<evidence type="ECO:0000256" key="6">
    <source>
        <dbReference type="ARBA" id="ARBA00023136"/>
    </source>
</evidence>
<keyword evidence="3" id="KW-1003">Cell membrane</keyword>
<dbReference type="RefSeq" id="WP_006784804.1">
    <property type="nucleotide sequence ID" value="NZ_CABJBH010000009.1"/>
</dbReference>
<sequence>MSNYMREPINAITHLIGAILSFIALIAMIIKVACENPNAIGITAVIIFGISMILLYATSATYHMIISSDRVINFLQRLDHSMIFILIAGSYTPFCLIALNGWSGWVLFFVIIAIAICGITFKMAWFNCPRILSTSIYIIMGWMAIFVFKPLLASLSATGLSLLIAGGILYTVGGIIYALKPKCLEFKYLGFHEIFHIFILLGSLCHFLCIYLFVI</sequence>
<proteinExistence type="inferred from homology"/>
<keyword evidence="7" id="KW-0862">Zinc</keyword>
<comment type="caution">
    <text evidence="8">The sequence shown here is derived from an EMBL/GenBank/DDBJ whole genome shotgun (WGS) entry which is preliminary data.</text>
</comment>
<dbReference type="InterPro" id="IPR005744">
    <property type="entry name" value="Hy-lIII"/>
</dbReference>
<evidence type="ECO:0000313" key="8">
    <source>
        <dbReference type="EMBL" id="MTK20133.1"/>
    </source>
</evidence>
<dbReference type="InterPro" id="IPR004254">
    <property type="entry name" value="AdipoR/HlyIII-related"/>
</dbReference>
<feature type="binding site" evidence="7">
    <location>
        <position position="192"/>
    </location>
    <ligand>
        <name>Zn(2+)</name>
        <dbReference type="ChEBI" id="CHEBI:29105"/>
    </ligand>
</feature>
<feature type="binding site" evidence="7">
    <location>
        <position position="196"/>
    </location>
    <ligand>
        <name>Zn(2+)</name>
        <dbReference type="ChEBI" id="CHEBI:29105"/>
    </ligand>
</feature>
<keyword evidence="7" id="KW-0479">Metal-binding</keyword>
<evidence type="ECO:0000256" key="2">
    <source>
        <dbReference type="ARBA" id="ARBA00008488"/>
    </source>
</evidence>
<keyword evidence="4" id="KW-0812">Transmembrane</keyword>
<dbReference type="GO" id="GO:0005886">
    <property type="term" value="C:plasma membrane"/>
    <property type="evidence" value="ECO:0007669"/>
    <property type="project" value="UniProtKB-SubCell"/>
</dbReference>
<accession>A0A6A8SJA7</accession>
<dbReference type="PANTHER" id="PTHR20855:SF3">
    <property type="entry name" value="LD03007P"/>
    <property type="match status" value="1"/>
</dbReference>
<dbReference type="Pfam" id="PF03006">
    <property type="entry name" value="HlyIII"/>
    <property type="match status" value="1"/>
</dbReference>
<keyword evidence="6" id="KW-0472">Membrane</keyword>
<dbReference type="NCBIfam" id="TIGR01065">
    <property type="entry name" value="hlyIII"/>
    <property type="match status" value="1"/>
</dbReference>
<name>A0A6A8SJA7_9FIRM</name>
<dbReference type="GO" id="GO:0140911">
    <property type="term" value="F:pore-forming activity"/>
    <property type="evidence" value="ECO:0007669"/>
    <property type="project" value="InterPro"/>
</dbReference>
<evidence type="ECO:0000256" key="4">
    <source>
        <dbReference type="ARBA" id="ARBA00022692"/>
    </source>
</evidence>
<feature type="binding site" evidence="7">
    <location>
        <position position="63"/>
    </location>
    <ligand>
        <name>Zn(2+)</name>
        <dbReference type="ChEBI" id="CHEBI:29105"/>
    </ligand>
</feature>
<evidence type="ECO:0000256" key="7">
    <source>
        <dbReference type="PIRSR" id="PIRSR604254-1"/>
    </source>
</evidence>
<dbReference type="PANTHER" id="PTHR20855">
    <property type="entry name" value="ADIPOR/PROGESTIN RECEPTOR-RELATED"/>
    <property type="match status" value="1"/>
</dbReference>
<keyword evidence="5" id="KW-1133">Transmembrane helix</keyword>
<dbReference type="EMBL" id="WMQE01000002">
    <property type="protein sequence ID" value="MTK20133.1"/>
    <property type="molecule type" value="Genomic_DNA"/>
</dbReference>
<comment type="similarity">
    <text evidence="2">Belongs to the UPF0073 (Hly-III) family.</text>
</comment>
<gene>
    <name evidence="8" type="ORF">GMA92_01615</name>
</gene>
<dbReference type="GO" id="GO:0046872">
    <property type="term" value="F:metal ion binding"/>
    <property type="evidence" value="ECO:0007669"/>
    <property type="project" value="UniProtKB-KW"/>
</dbReference>
<evidence type="ECO:0000313" key="9">
    <source>
        <dbReference type="Proteomes" id="UP000487649"/>
    </source>
</evidence>
<evidence type="ECO:0000256" key="5">
    <source>
        <dbReference type="ARBA" id="ARBA00022989"/>
    </source>
</evidence>
<dbReference type="AlphaFoldDB" id="A0A6A8SJA7"/>
<dbReference type="Proteomes" id="UP000487649">
    <property type="component" value="Unassembled WGS sequence"/>
</dbReference>
<comment type="subcellular location">
    <subcellularLocation>
        <location evidence="1">Cell membrane</location>
        <topology evidence="1">Multi-pass membrane protein</topology>
    </subcellularLocation>
</comment>
<organism evidence="8 9">
    <name type="scientific">Turicibacter sanguinis</name>
    <dbReference type="NCBI Taxonomy" id="154288"/>
    <lineage>
        <taxon>Bacteria</taxon>
        <taxon>Bacillati</taxon>
        <taxon>Bacillota</taxon>
        <taxon>Erysipelotrichia</taxon>
        <taxon>Erysipelotrichales</taxon>
        <taxon>Turicibacteraceae</taxon>
        <taxon>Turicibacter</taxon>
    </lineage>
</organism>
<evidence type="ECO:0000256" key="1">
    <source>
        <dbReference type="ARBA" id="ARBA00004651"/>
    </source>
</evidence>
<evidence type="ECO:0000256" key="3">
    <source>
        <dbReference type="ARBA" id="ARBA00022475"/>
    </source>
</evidence>
<dbReference type="GeneID" id="60058660"/>
<reference evidence="8 9" key="1">
    <citation type="journal article" date="2019" name="Nat. Med.">
        <title>A library of human gut bacterial isolates paired with longitudinal multiomics data enables mechanistic microbiome research.</title>
        <authorList>
            <person name="Poyet M."/>
            <person name="Groussin M."/>
            <person name="Gibbons S.M."/>
            <person name="Avila-Pacheco J."/>
            <person name="Jiang X."/>
            <person name="Kearney S.M."/>
            <person name="Perrotta A.R."/>
            <person name="Berdy B."/>
            <person name="Zhao S."/>
            <person name="Lieberman T.D."/>
            <person name="Swanson P.K."/>
            <person name="Smith M."/>
            <person name="Roesemann S."/>
            <person name="Alexander J.E."/>
            <person name="Rich S.A."/>
            <person name="Livny J."/>
            <person name="Vlamakis H."/>
            <person name="Clish C."/>
            <person name="Bullock K."/>
            <person name="Deik A."/>
            <person name="Scott J."/>
            <person name="Pierce K.A."/>
            <person name="Xavier R.J."/>
            <person name="Alm E.J."/>
        </authorList>
    </citation>
    <scope>NUCLEOTIDE SEQUENCE [LARGE SCALE GENOMIC DNA]</scope>
    <source>
        <strain evidence="8 9">BIOML-A198</strain>
    </source>
</reference>